<feature type="region of interest" description="Disordered" evidence="1">
    <location>
        <begin position="769"/>
        <end position="802"/>
    </location>
</feature>
<feature type="compositionally biased region" description="Polar residues" evidence="1">
    <location>
        <begin position="488"/>
        <end position="520"/>
    </location>
</feature>
<feature type="compositionally biased region" description="Polar residues" evidence="1">
    <location>
        <begin position="777"/>
        <end position="801"/>
    </location>
</feature>
<feature type="domain" description="PAP/OAS1 substrate-binding-related" evidence="3">
    <location>
        <begin position="271"/>
        <end position="306"/>
    </location>
</feature>
<dbReference type="SUPFAM" id="SSF81631">
    <property type="entry name" value="PAP/OAS1 substrate-binding domain"/>
    <property type="match status" value="1"/>
</dbReference>
<feature type="region of interest" description="Disordered" evidence="1">
    <location>
        <begin position="488"/>
        <end position="521"/>
    </location>
</feature>
<dbReference type="CDD" id="cd05402">
    <property type="entry name" value="NT_PAP_TUTase"/>
    <property type="match status" value="1"/>
</dbReference>
<dbReference type="Gene3D" id="3.30.460.10">
    <property type="entry name" value="Beta Polymerase, domain 2"/>
    <property type="match status" value="1"/>
</dbReference>
<dbReference type="PANTHER" id="PTHR45979:SF30">
    <property type="entry name" value="NUCLEOTIDYLTRANSFERASE"/>
    <property type="match status" value="1"/>
</dbReference>
<evidence type="ECO:0000259" key="2">
    <source>
        <dbReference type="Pfam" id="PF22600"/>
    </source>
</evidence>
<reference evidence="4 5" key="1">
    <citation type="submission" date="2021-02" db="EMBL/GenBank/DDBJ databases">
        <title>Plant Genome Project.</title>
        <authorList>
            <person name="Zhang R.-G."/>
        </authorList>
    </citation>
    <scope>NUCLEOTIDE SEQUENCE [LARGE SCALE GENOMIC DNA]</scope>
    <source>
        <tissue evidence="4">Leaves</tissue>
    </source>
</reference>
<dbReference type="EMBL" id="JAFEMO010000011">
    <property type="protein sequence ID" value="KAH7557769.1"/>
    <property type="molecule type" value="Genomic_DNA"/>
</dbReference>
<sequence>MDGSEGQAQPSGFYPNGILPNEASSVTRVLEAERWAQAEERAAELIAGIQPNQLSENQRNAIESYMKCLITKCFSCQVFAYGSVPLKTYLPDGDIDLTAFSKNQNLMSTWYYKLEEVLEKEKKREDAVFHVTEVQIILAKVPLVKCIVENIVVDISFNQLGGLSALCFLEEVDNLISNDHLFKRSIILIKAWCYYESRTLGAHYGLISTYALETLVLYIFHVFDNSFAGPLEVLYRFPEFFSKFDWDKFCVSLWGPVPISSNTDMAGNPELPFSLKHFNIIDPLLTNNNLGNSVSKGFLMMLSTEMALQQFENNHARFSPYEAIFRFYLAQFELSKMEPPVGVEAGHVVLCLAQFDLFSSGNFVRIRSAFAFGARQMSRLLYCPKENLIAELNHFFRNTWEKHEKGCRLDAPSPEINEPYSFRNNLSSTNVEVKENSTGSDCDVVVKCASHAPHDVPSQHGKQYLTQISRTGNVSAVSHTENQKFFANTTSSMTSDQNEGLQNISSDENSQADKGTSSKSDCLRNDVHVRNLFGRTHSSPQLMDVSAEVPFGRMPSRVSESGNVTALKRLDNSRRNLGPQVLDNHSARFLALDQLSSRQSLFHHSNAAANSHGASISYFDDSNLGSMGKDCYPVPETLQTHQEEQDFRNMMASRSYNFVGHVQTPVNLASGHPPHSQPLSSLRYAQVIPAGMSPTNTPAFEPLRVTNMCYSPGLAPLPASQCFLGVGMSSNQEEMTEPGESNLISMELNQDGDYGFWLRQKGHSFRGYDNSKGGFEAQQSKDAQPFTSGSSSFQVSNSDSYSPEDYKLISNRGLVGEIYGENFPCERIRESDVSSAASSRYVSSSQAIPSRTKLSSENYLDEFSFRPSKSTREKNETKSASATEPSIVEGFAKNGWQYERELVDHFSSKAHEDLREWIPLSKAGSDVTESVVFESVASSYVQTHQISDHEPDHIGESNKVLPAASMLVNAESWHNTTKHRRVLPFTFYHMWPPVSLSSVFPVCNLRTGSETSSVYTNNLDGDEFDNFLRGQSEHSLDSTENLDQSEILNSHNSMKDLTSVELTEQPKTDILNSDFVSHWQNLHYGRFCLNAQLNGNMLYPTPVILPMFLQDHSSWNVLGRPPAANMNNLTLLMGYSPHFIPVSPLQAGCNWPVSVNKHYDDEIPRYRDNTGTYPSYPKSSFQDRQFSNSKNISESYDCDRKENVGEKEANWNKNLKSRFAGHGQCWKQVEKPKRRIDRGMTNNTQSDRPRGFKHVFLPSYRCNNGSFSLSKTLNHGSTDTLAGMHPLPVVNPSGGSHSGAALPSLSMLYPHDRNLGYGYPAEQLEFGSIGLVHFSGVDEASHADEDSSSVDDHCDFLDNSEFSSLDQPSTPQLHRSTSRRNHQLGESDSTPFYII</sequence>
<accession>A0ABQ8HGM1</accession>
<dbReference type="Pfam" id="PF22600">
    <property type="entry name" value="MTPAP-like_central"/>
    <property type="match status" value="1"/>
</dbReference>
<feature type="domain" description="Poly(A) RNA polymerase mitochondrial-like central palm" evidence="2">
    <location>
        <begin position="43"/>
        <end position="164"/>
    </location>
</feature>
<evidence type="ECO:0000313" key="4">
    <source>
        <dbReference type="EMBL" id="KAH7557769.1"/>
    </source>
</evidence>
<evidence type="ECO:0008006" key="6">
    <source>
        <dbReference type="Google" id="ProtNLM"/>
    </source>
</evidence>
<name>A0ABQ8HGM1_9ROSI</name>
<feature type="compositionally biased region" description="Polar residues" evidence="1">
    <location>
        <begin position="1360"/>
        <end position="1375"/>
    </location>
</feature>
<dbReference type="SUPFAM" id="SSF81301">
    <property type="entry name" value="Nucleotidyltransferase"/>
    <property type="match status" value="1"/>
</dbReference>
<feature type="domain" description="PAP/OAS1 substrate-binding-related" evidence="3">
    <location>
        <begin position="176"/>
        <end position="266"/>
    </location>
</feature>
<dbReference type="Proteomes" id="UP000827721">
    <property type="component" value="Unassembled WGS sequence"/>
</dbReference>
<gene>
    <name evidence="4" type="ORF">JRO89_XS11G0217500</name>
</gene>
<proteinExistence type="predicted"/>
<dbReference type="InterPro" id="IPR054708">
    <property type="entry name" value="MTPAP-like_central"/>
</dbReference>
<feature type="region of interest" description="Disordered" evidence="1">
    <location>
        <begin position="1360"/>
        <end position="1390"/>
    </location>
</feature>
<dbReference type="InterPro" id="IPR043519">
    <property type="entry name" value="NT_sf"/>
</dbReference>
<protein>
    <recommendedName>
        <fullName evidence="6">Polymerase nucleotidyl transferase domain-containing protein</fullName>
    </recommendedName>
</protein>
<comment type="caution">
    <text evidence="4">The sequence shown here is derived from an EMBL/GenBank/DDBJ whole genome shotgun (WGS) entry which is preliminary data.</text>
</comment>
<feature type="domain" description="PAP/OAS1 substrate-binding-related" evidence="3">
    <location>
        <begin position="359"/>
        <end position="400"/>
    </location>
</feature>
<evidence type="ECO:0000259" key="3">
    <source>
        <dbReference type="Pfam" id="PF26180"/>
    </source>
</evidence>
<dbReference type="Pfam" id="PF26180">
    <property type="entry name" value="PAP-OAS1"/>
    <property type="match status" value="3"/>
</dbReference>
<dbReference type="InterPro" id="IPR058921">
    <property type="entry name" value="PAP/OAS1-rel"/>
</dbReference>
<dbReference type="Gene3D" id="1.10.1410.10">
    <property type="match status" value="1"/>
</dbReference>
<dbReference type="InterPro" id="IPR058920">
    <property type="entry name" value="PAP-OAS1-bd-rel"/>
</dbReference>
<dbReference type="PANTHER" id="PTHR45979">
    <property type="entry name" value="PAP/OAS1 SUBSTRATE-BINDING DOMAIN SUPERFAMILY"/>
    <property type="match status" value="1"/>
</dbReference>
<keyword evidence="5" id="KW-1185">Reference proteome</keyword>
<evidence type="ECO:0000256" key="1">
    <source>
        <dbReference type="SAM" id="MobiDB-lite"/>
    </source>
</evidence>
<organism evidence="4 5">
    <name type="scientific">Xanthoceras sorbifolium</name>
    <dbReference type="NCBI Taxonomy" id="99658"/>
    <lineage>
        <taxon>Eukaryota</taxon>
        <taxon>Viridiplantae</taxon>
        <taxon>Streptophyta</taxon>
        <taxon>Embryophyta</taxon>
        <taxon>Tracheophyta</taxon>
        <taxon>Spermatophyta</taxon>
        <taxon>Magnoliopsida</taxon>
        <taxon>eudicotyledons</taxon>
        <taxon>Gunneridae</taxon>
        <taxon>Pentapetalae</taxon>
        <taxon>rosids</taxon>
        <taxon>malvids</taxon>
        <taxon>Sapindales</taxon>
        <taxon>Sapindaceae</taxon>
        <taxon>Xanthoceroideae</taxon>
        <taxon>Xanthoceras</taxon>
    </lineage>
</organism>
<evidence type="ECO:0000313" key="5">
    <source>
        <dbReference type="Proteomes" id="UP000827721"/>
    </source>
</evidence>